<feature type="active site" evidence="7">
    <location>
        <position position="53"/>
    </location>
</feature>
<feature type="signal peptide" evidence="9">
    <location>
        <begin position="1"/>
        <end position="19"/>
    </location>
</feature>
<evidence type="ECO:0000256" key="2">
    <source>
        <dbReference type="ARBA" id="ARBA00022722"/>
    </source>
</evidence>
<keyword evidence="2" id="KW-0540">Nuclease</keyword>
<evidence type="ECO:0000256" key="3">
    <source>
        <dbReference type="ARBA" id="ARBA00022759"/>
    </source>
</evidence>
<evidence type="ECO:0000256" key="1">
    <source>
        <dbReference type="ARBA" id="ARBA00007469"/>
    </source>
</evidence>
<evidence type="ECO:0000256" key="4">
    <source>
        <dbReference type="ARBA" id="ARBA00022801"/>
    </source>
</evidence>
<dbReference type="InterPro" id="IPR033697">
    <property type="entry name" value="Ribonuclease_T2_eukaryotic"/>
</dbReference>
<dbReference type="OrthoDB" id="1706374at2759"/>
<keyword evidence="11" id="KW-1185">Reference proteome</keyword>
<dbReference type="PANTHER" id="PTHR11240:SF75">
    <property type="entry name" value="RIBONUCLEASE 3"/>
    <property type="match status" value="1"/>
</dbReference>
<dbReference type="InterPro" id="IPR018188">
    <property type="entry name" value="RNase_T2_His_AS_1"/>
</dbReference>
<feature type="active site" evidence="7">
    <location>
        <position position="104"/>
    </location>
</feature>
<dbReference type="InterPro" id="IPR001568">
    <property type="entry name" value="RNase_T2-like"/>
</dbReference>
<keyword evidence="5" id="KW-1015">Disulfide bond</keyword>
<keyword evidence="3" id="KW-0255">Endonuclease</keyword>
<dbReference type="InterPro" id="IPR036430">
    <property type="entry name" value="RNase_T2-like_sf"/>
</dbReference>
<feature type="chain" id="PRO_5001972892" evidence="9">
    <location>
        <begin position="20"/>
        <end position="237"/>
    </location>
</feature>
<dbReference type="eggNOG" id="KOG1642">
    <property type="taxonomic scope" value="Eukaryota"/>
</dbReference>
<evidence type="ECO:0000256" key="5">
    <source>
        <dbReference type="ARBA" id="ARBA00023157"/>
    </source>
</evidence>
<dbReference type="PROSITE" id="PS00531">
    <property type="entry name" value="RNASE_T2_2"/>
    <property type="match status" value="1"/>
</dbReference>
<keyword evidence="4" id="KW-0378">Hydrolase</keyword>
<accession>A0A0A0LDS5</accession>
<reference evidence="10 11" key="2">
    <citation type="journal article" date="2009" name="PLoS ONE">
        <title>An integrated genetic and cytogenetic map of the cucumber genome.</title>
        <authorList>
            <person name="Ren Y."/>
            <person name="Zhang Z."/>
            <person name="Liu J."/>
            <person name="Staub J.E."/>
            <person name="Han Y."/>
            <person name="Cheng Z."/>
            <person name="Li X."/>
            <person name="Lu J."/>
            <person name="Miao H."/>
            <person name="Kang H."/>
            <person name="Xie B."/>
            <person name="Gu X."/>
            <person name="Wang X."/>
            <person name="Du Y."/>
            <person name="Jin W."/>
            <person name="Huang S."/>
        </authorList>
    </citation>
    <scope>NUCLEOTIDE SEQUENCE [LARGE SCALE GENOMIC DNA]</scope>
    <source>
        <strain evidence="11">cv. 9930</strain>
    </source>
</reference>
<dbReference type="GO" id="GO:0004521">
    <property type="term" value="F:RNA endonuclease activity"/>
    <property type="evidence" value="ECO:0000318"/>
    <property type="project" value="GO_Central"/>
</dbReference>
<dbReference type="GO" id="GO:0005576">
    <property type="term" value="C:extracellular region"/>
    <property type="evidence" value="ECO:0000318"/>
    <property type="project" value="GO_Central"/>
</dbReference>
<evidence type="ECO:0000256" key="8">
    <source>
        <dbReference type="RuleBase" id="RU004328"/>
    </source>
</evidence>
<evidence type="ECO:0000313" key="10">
    <source>
        <dbReference type="EMBL" id="KGN59014.1"/>
    </source>
</evidence>
<reference evidence="10 11" key="1">
    <citation type="journal article" date="2009" name="Nat. Genet.">
        <title>The genome of the cucumber, Cucumis sativus L.</title>
        <authorList>
            <person name="Huang S."/>
            <person name="Li R."/>
            <person name="Zhang Z."/>
            <person name="Li L."/>
            <person name="Gu X."/>
            <person name="Fan W."/>
            <person name="Lucas W.J."/>
            <person name="Wang X."/>
            <person name="Xie B."/>
            <person name="Ni P."/>
            <person name="Ren Y."/>
            <person name="Zhu H."/>
            <person name="Li J."/>
            <person name="Lin K."/>
            <person name="Jin W."/>
            <person name="Fei Z."/>
            <person name="Li G."/>
            <person name="Staub J."/>
            <person name="Kilian A."/>
            <person name="van der Vossen E.A."/>
            <person name="Wu Y."/>
            <person name="Guo J."/>
            <person name="He J."/>
            <person name="Jia Z."/>
            <person name="Ren Y."/>
            <person name="Tian G."/>
            <person name="Lu Y."/>
            <person name="Ruan J."/>
            <person name="Qian W."/>
            <person name="Wang M."/>
            <person name="Huang Q."/>
            <person name="Li B."/>
            <person name="Xuan Z."/>
            <person name="Cao J."/>
            <person name="Asan"/>
            <person name="Wu Z."/>
            <person name="Zhang J."/>
            <person name="Cai Q."/>
            <person name="Bai Y."/>
            <person name="Zhao B."/>
            <person name="Han Y."/>
            <person name="Li Y."/>
            <person name="Li X."/>
            <person name="Wang S."/>
            <person name="Shi Q."/>
            <person name="Liu S."/>
            <person name="Cho W.K."/>
            <person name="Kim J.Y."/>
            <person name="Xu Y."/>
            <person name="Heller-Uszynska K."/>
            <person name="Miao H."/>
            <person name="Cheng Z."/>
            <person name="Zhang S."/>
            <person name="Wu J."/>
            <person name="Yang Y."/>
            <person name="Kang H."/>
            <person name="Li M."/>
            <person name="Liang H."/>
            <person name="Ren X."/>
            <person name="Shi Z."/>
            <person name="Wen M."/>
            <person name="Jian M."/>
            <person name="Yang H."/>
            <person name="Zhang G."/>
            <person name="Yang Z."/>
            <person name="Chen R."/>
            <person name="Liu S."/>
            <person name="Li J."/>
            <person name="Ma L."/>
            <person name="Liu H."/>
            <person name="Zhou Y."/>
            <person name="Zhao J."/>
            <person name="Fang X."/>
            <person name="Li G."/>
            <person name="Fang L."/>
            <person name="Li Y."/>
            <person name="Liu D."/>
            <person name="Zheng H."/>
            <person name="Zhang Y."/>
            <person name="Qin N."/>
            <person name="Li Z."/>
            <person name="Yang G."/>
            <person name="Yang S."/>
            <person name="Bolund L."/>
            <person name="Kristiansen K."/>
            <person name="Zheng H."/>
            <person name="Li S."/>
            <person name="Zhang X."/>
            <person name="Yang H."/>
            <person name="Wang J."/>
            <person name="Sun R."/>
            <person name="Zhang B."/>
            <person name="Jiang S."/>
            <person name="Wang J."/>
            <person name="Du Y."/>
            <person name="Li S."/>
        </authorList>
    </citation>
    <scope>NUCLEOTIDE SEQUENCE [LARGE SCALE GENOMIC DNA]</scope>
    <source>
        <strain evidence="11">cv. 9930</strain>
    </source>
</reference>
<comment type="similarity">
    <text evidence="1 8">Belongs to the RNase T2 family.</text>
</comment>
<feature type="active site" evidence="7">
    <location>
        <position position="108"/>
    </location>
</feature>
<dbReference type="GO" id="GO:0016787">
    <property type="term" value="F:hydrolase activity"/>
    <property type="evidence" value="ECO:0007669"/>
    <property type="project" value="UniProtKB-KW"/>
</dbReference>
<dbReference type="InterPro" id="IPR033130">
    <property type="entry name" value="RNase_T2_His_AS_2"/>
</dbReference>
<dbReference type="GO" id="GO:0033897">
    <property type="term" value="F:ribonuclease T2 activity"/>
    <property type="evidence" value="ECO:0007669"/>
    <property type="project" value="InterPro"/>
</dbReference>
<dbReference type="Gene3D" id="3.90.730.10">
    <property type="entry name" value="Ribonuclease T2-like"/>
    <property type="match status" value="1"/>
</dbReference>
<dbReference type="EMBL" id="CM002924">
    <property type="protein sequence ID" value="KGN59014.1"/>
    <property type="molecule type" value="Genomic_DNA"/>
</dbReference>
<dbReference type="GO" id="GO:0006401">
    <property type="term" value="P:RNA catabolic process"/>
    <property type="evidence" value="ECO:0000318"/>
    <property type="project" value="GO_Central"/>
</dbReference>
<evidence type="ECO:0000256" key="6">
    <source>
        <dbReference type="ARBA" id="ARBA00023239"/>
    </source>
</evidence>
<evidence type="ECO:0000313" key="11">
    <source>
        <dbReference type="Proteomes" id="UP000029981"/>
    </source>
</evidence>
<dbReference type="Gramene" id="KGN59014">
    <property type="protein sequence ID" value="KGN59014"/>
    <property type="gene ID" value="Csa_3G743990"/>
</dbReference>
<dbReference type="AlphaFoldDB" id="A0A0A0LDS5"/>
<sequence>MAANQVFLLVLLGLWCVDGQYQFFQMVQQWGPAKCSSGRVKCHVTPKPMFTIHGLWPSNFTDLMLHYCSLQSFDASQIKTLQSELSKYWPDVVKGKDVDFWKHEWEKHGTCSNPPFNIFQYFELALNIRKYKKYDLMAILNNAGLHPSTSKLHQYDDIADLIQAAVEAKPLLKCNDKNGQGQNNQLWEVILCFDHGGVNPIDCPAQPVPHKMCVGDFKWQSLANFVEGEESLGIHVI</sequence>
<evidence type="ECO:0000256" key="7">
    <source>
        <dbReference type="PIRSR" id="PIRSR633697-1"/>
    </source>
</evidence>
<keyword evidence="6" id="KW-0456">Lyase</keyword>
<dbReference type="SUPFAM" id="SSF55895">
    <property type="entry name" value="Ribonuclease Rh-like"/>
    <property type="match status" value="1"/>
</dbReference>
<proteinExistence type="inferred from homology"/>
<dbReference type="PROSITE" id="PS00530">
    <property type="entry name" value="RNASE_T2_1"/>
    <property type="match status" value="1"/>
</dbReference>
<reference evidence="10 11" key="4">
    <citation type="journal article" date="2011" name="BMC Genomics">
        <title>RNA-Seq improves annotation of protein-coding genes in the cucumber genome.</title>
        <authorList>
            <person name="Li Z."/>
            <person name="Zhang Z."/>
            <person name="Yan P."/>
            <person name="Huang S."/>
            <person name="Fei Z."/>
            <person name="Lin K."/>
        </authorList>
    </citation>
    <scope>NUCLEOTIDE SEQUENCE [LARGE SCALE GENOMIC DNA]</scope>
    <source>
        <strain evidence="11">cv. 9930</strain>
    </source>
</reference>
<keyword evidence="9" id="KW-0732">Signal</keyword>
<dbReference type="CDD" id="cd01061">
    <property type="entry name" value="RNase_T2_euk"/>
    <property type="match status" value="1"/>
</dbReference>
<dbReference type="GO" id="GO:0003723">
    <property type="term" value="F:RNA binding"/>
    <property type="evidence" value="ECO:0007669"/>
    <property type="project" value="InterPro"/>
</dbReference>
<dbReference type="OMA" id="NISWILA"/>
<reference evidence="10 11" key="3">
    <citation type="journal article" date="2010" name="BMC Genomics">
        <title>Transcriptome sequencing and comparative analysis of cucumber flowers with different sex types.</title>
        <authorList>
            <person name="Guo S."/>
            <person name="Zheng Y."/>
            <person name="Joung J.G."/>
            <person name="Liu S."/>
            <person name="Zhang Z."/>
            <person name="Crasta O.R."/>
            <person name="Sobral B.W."/>
            <person name="Xu Y."/>
            <person name="Huang S."/>
            <person name="Fei Z."/>
        </authorList>
    </citation>
    <scope>NUCLEOTIDE SEQUENCE [LARGE SCALE GENOMIC DNA]</scope>
    <source>
        <strain evidence="11">cv. 9930</strain>
    </source>
</reference>
<dbReference type="PANTHER" id="PTHR11240">
    <property type="entry name" value="RIBONUCLEASE T2"/>
    <property type="match status" value="1"/>
</dbReference>
<dbReference type="Pfam" id="PF00445">
    <property type="entry name" value="Ribonuclease_T2"/>
    <property type="match status" value="1"/>
</dbReference>
<dbReference type="Proteomes" id="UP000029981">
    <property type="component" value="Chromosome 3"/>
</dbReference>
<protein>
    <submittedName>
        <fullName evidence="10">Uncharacterized protein</fullName>
    </submittedName>
</protein>
<gene>
    <name evidence="10" type="ORF">Csa_3G743990</name>
</gene>
<organism evidence="10 11">
    <name type="scientific">Cucumis sativus</name>
    <name type="common">Cucumber</name>
    <dbReference type="NCBI Taxonomy" id="3659"/>
    <lineage>
        <taxon>Eukaryota</taxon>
        <taxon>Viridiplantae</taxon>
        <taxon>Streptophyta</taxon>
        <taxon>Embryophyta</taxon>
        <taxon>Tracheophyta</taxon>
        <taxon>Spermatophyta</taxon>
        <taxon>Magnoliopsida</taxon>
        <taxon>eudicotyledons</taxon>
        <taxon>Gunneridae</taxon>
        <taxon>Pentapetalae</taxon>
        <taxon>rosids</taxon>
        <taxon>fabids</taxon>
        <taxon>Cucurbitales</taxon>
        <taxon>Cucurbitaceae</taxon>
        <taxon>Benincaseae</taxon>
        <taxon>Cucumis</taxon>
    </lineage>
</organism>
<name>A0A0A0LDS5_CUCSA</name>
<evidence type="ECO:0000256" key="9">
    <source>
        <dbReference type="SAM" id="SignalP"/>
    </source>
</evidence>